<dbReference type="OrthoDB" id="434587at2759"/>
<dbReference type="UniPathway" id="UPA00315">
    <property type="reaction ID" value="UER00080"/>
</dbReference>
<evidence type="ECO:0000313" key="3">
    <source>
        <dbReference type="EMBL" id="CAE7365819.1"/>
    </source>
</evidence>
<evidence type="ECO:0000259" key="2">
    <source>
        <dbReference type="Pfam" id="PF04321"/>
    </source>
</evidence>
<accession>A0A812Q609</accession>
<dbReference type="PANTHER" id="PTHR10491">
    <property type="entry name" value="DTDP-4-DEHYDRORHAMNOSE REDUCTASE"/>
    <property type="match status" value="1"/>
</dbReference>
<feature type="region of interest" description="Disordered" evidence="1">
    <location>
        <begin position="220"/>
        <end position="240"/>
    </location>
</feature>
<dbReference type="InterPro" id="IPR029903">
    <property type="entry name" value="RmlD-like-bd"/>
</dbReference>
<feature type="domain" description="RmlD-like substrate binding" evidence="2">
    <location>
        <begin position="374"/>
        <end position="601"/>
    </location>
</feature>
<feature type="compositionally biased region" description="Pro residues" evidence="1">
    <location>
        <begin position="179"/>
        <end position="191"/>
    </location>
</feature>
<dbReference type="SUPFAM" id="SSF51735">
    <property type="entry name" value="NAD(P)-binding Rossmann-fold domains"/>
    <property type="match status" value="1"/>
</dbReference>
<feature type="region of interest" description="Disordered" evidence="1">
    <location>
        <begin position="1"/>
        <end position="30"/>
    </location>
</feature>
<feature type="region of interest" description="Disordered" evidence="1">
    <location>
        <begin position="172"/>
        <end position="196"/>
    </location>
</feature>
<keyword evidence="4" id="KW-1185">Reference proteome</keyword>
<organism evidence="3 4">
    <name type="scientific">Symbiodinium necroappetens</name>
    <dbReference type="NCBI Taxonomy" id="1628268"/>
    <lineage>
        <taxon>Eukaryota</taxon>
        <taxon>Sar</taxon>
        <taxon>Alveolata</taxon>
        <taxon>Dinophyceae</taxon>
        <taxon>Suessiales</taxon>
        <taxon>Symbiodiniaceae</taxon>
        <taxon>Symbiodinium</taxon>
    </lineage>
</organism>
<dbReference type="AlphaFoldDB" id="A0A812Q609"/>
<dbReference type="Proteomes" id="UP000601435">
    <property type="component" value="Unassembled WGS sequence"/>
</dbReference>
<protein>
    <submittedName>
        <fullName evidence="3">Mat2b protein</fullName>
    </submittedName>
</protein>
<evidence type="ECO:0000256" key="1">
    <source>
        <dbReference type="SAM" id="MobiDB-lite"/>
    </source>
</evidence>
<dbReference type="Pfam" id="PF04321">
    <property type="entry name" value="RmlD_sub_bind"/>
    <property type="match status" value="1"/>
</dbReference>
<feature type="compositionally biased region" description="Polar residues" evidence="1">
    <location>
        <begin position="288"/>
        <end position="299"/>
    </location>
</feature>
<dbReference type="EMBL" id="CAJNJA010015686">
    <property type="protein sequence ID" value="CAE7365819.1"/>
    <property type="molecule type" value="Genomic_DNA"/>
</dbReference>
<gene>
    <name evidence="3" type="primary">mat2b</name>
    <name evidence="3" type="ORF">SNEC2469_LOCUS9707</name>
</gene>
<comment type="caution">
    <text evidence="3">The sequence shown here is derived from an EMBL/GenBank/DDBJ whole genome shotgun (WGS) entry which is preliminary data.</text>
</comment>
<dbReference type="GO" id="GO:0048269">
    <property type="term" value="C:methionine adenosyltransferase complex"/>
    <property type="evidence" value="ECO:0007669"/>
    <property type="project" value="TreeGrafter"/>
</dbReference>
<name>A0A812Q609_9DINO</name>
<sequence length="601" mass="65217">MTGTRPETPPRYRYIRTGTSDDEQENDGNGNTVLAARKRAGSVGRPVLISRRLDRQRHGGTQVLSEAAVPPQSVLQAPALLGLGCIDAPFGLDIFTRRHQGGPENCMFAMDFAANVPSECRTCFGNDPMARIPAVPAAPSFAWPCMTAKSACRSQSVGTNVRRESAFLRPSSSVFGAPAPAPTTAPPPPSHPHSVFSHVPPRCHSFSWQSAHGTNASACLQSDGQEHLPPQPGSGPVFTSKPEEDVQVVQANIFKFQPCAPCTRSIFASVDEHPSTWQQEPQKHSALQELQPQQGSMPRQTGKDSQKLAGKLQSSQTQVEHEQFSGGSCEQAAADLNSVQDGRVARATRSGSRSQPEFGGPTIPPRRSQMSGARILITGASGLLGRQVMKAFSTWQVQGICKRRANIPNVAACDLTKEAAVAQLMEHFRPHVVLHLAAEWRPEVLRQRPEQARQLNVDATGFVATACERLGAWLVHVSADCVFDGTSPPYTTNSKPNPLSEYGWHKLHSEQLAQAACPEAAVLRVPLLYGPLAESLSESAVTSLCSDLKSGIREVDAWQQCYPTWTGDVAIVLKNMVELHLAGECLKGIYHFSSSERFTWY</sequence>
<dbReference type="PANTHER" id="PTHR10491:SF4">
    <property type="entry name" value="METHIONINE ADENOSYLTRANSFERASE 2 SUBUNIT BETA"/>
    <property type="match status" value="1"/>
</dbReference>
<dbReference type="GO" id="GO:0006556">
    <property type="term" value="P:S-adenosylmethionine biosynthetic process"/>
    <property type="evidence" value="ECO:0007669"/>
    <property type="project" value="UniProtKB-UniPathway"/>
</dbReference>
<feature type="region of interest" description="Disordered" evidence="1">
    <location>
        <begin position="273"/>
        <end position="368"/>
    </location>
</feature>
<dbReference type="InterPro" id="IPR036291">
    <property type="entry name" value="NAD(P)-bd_dom_sf"/>
</dbReference>
<proteinExistence type="predicted"/>
<reference evidence="3" key="1">
    <citation type="submission" date="2021-02" db="EMBL/GenBank/DDBJ databases">
        <authorList>
            <person name="Dougan E. K."/>
            <person name="Rhodes N."/>
            <person name="Thang M."/>
            <person name="Chan C."/>
        </authorList>
    </citation>
    <scope>NUCLEOTIDE SEQUENCE</scope>
</reference>
<evidence type="ECO:0000313" key="4">
    <source>
        <dbReference type="Proteomes" id="UP000601435"/>
    </source>
</evidence>
<feature type="non-terminal residue" evidence="3">
    <location>
        <position position="1"/>
    </location>
</feature>
<dbReference type="Gene3D" id="3.40.50.720">
    <property type="entry name" value="NAD(P)-binding Rossmann-like Domain"/>
    <property type="match status" value="1"/>
</dbReference>
<dbReference type="GO" id="GO:0048270">
    <property type="term" value="F:methionine adenosyltransferase regulator activity"/>
    <property type="evidence" value="ECO:0007669"/>
    <property type="project" value="TreeGrafter"/>
</dbReference>
<dbReference type="InterPro" id="IPR005913">
    <property type="entry name" value="dTDP_dehydrorham_reduct"/>
</dbReference>
<dbReference type="CDD" id="cd05254">
    <property type="entry name" value="dTDP_HR_like_SDR_e"/>
    <property type="match status" value="1"/>
</dbReference>